<keyword evidence="2 5" id="KW-0238">DNA-binding</keyword>
<accession>A0A1M6P6R1</accession>
<reference evidence="6" key="1">
    <citation type="submission" date="2016-11" db="EMBL/GenBank/DDBJ databases">
        <authorList>
            <person name="Varghese N."/>
            <person name="Submissions S."/>
        </authorList>
    </citation>
    <scope>NUCLEOTIDE SEQUENCE [LARGE SCALE GENOMIC DNA]</scope>
    <source>
        <strain evidence="6">DSM 14826</strain>
    </source>
</reference>
<dbReference type="SMART" id="SM00347">
    <property type="entry name" value="HTH_MARR"/>
    <property type="match status" value="1"/>
</dbReference>
<evidence type="ECO:0000313" key="5">
    <source>
        <dbReference type="EMBL" id="SHK03651.1"/>
    </source>
</evidence>
<organism evidence="5 6">
    <name type="scientific">Anaerobranca californiensis DSM 14826</name>
    <dbReference type="NCBI Taxonomy" id="1120989"/>
    <lineage>
        <taxon>Bacteria</taxon>
        <taxon>Bacillati</taxon>
        <taxon>Bacillota</taxon>
        <taxon>Clostridia</taxon>
        <taxon>Eubacteriales</taxon>
        <taxon>Proteinivoracaceae</taxon>
        <taxon>Anaerobranca</taxon>
    </lineage>
</organism>
<dbReference type="InterPro" id="IPR000835">
    <property type="entry name" value="HTH_MarR-typ"/>
</dbReference>
<dbReference type="Gene3D" id="1.10.10.10">
    <property type="entry name" value="Winged helix-like DNA-binding domain superfamily/Winged helix DNA-binding domain"/>
    <property type="match status" value="1"/>
</dbReference>
<dbReference type="PROSITE" id="PS50995">
    <property type="entry name" value="HTH_MARR_2"/>
    <property type="match status" value="1"/>
</dbReference>
<dbReference type="Pfam" id="PF01047">
    <property type="entry name" value="MarR"/>
    <property type="match status" value="1"/>
</dbReference>
<dbReference type="STRING" id="1120989.SAMN02745227_01353"/>
<sequence length="152" mass="18106">MEDKRYSQYVEDIENLIRKVSFVIKCRGRDILSNFDITPPQFNALLLLYEYGDMTIGELGNRMYLASSTATDLIDRMERNGLVERVRDEKDRRVVRLHMTEKGQQMILEVLESRKRYLDRLLTHVNIEDQEKLVNSLSKIYDLMKDEYTHKL</sequence>
<dbReference type="PANTHER" id="PTHR42756">
    <property type="entry name" value="TRANSCRIPTIONAL REGULATOR, MARR"/>
    <property type="match status" value="1"/>
</dbReference>
<evidence type="ECO:0000259" key="4">
    <source>
        <dbReference type="PROSITE" id="PS50995"/>
    </source>
</evidence>
<dbReference type="SUPFAM" id="SSF46785">
    <property type="entry name" value="Winged helix' DNA-binding domain"/>
    <property type="match status" value="1"/>
</dbReference>
<dbReference type="EMBL" id="FRAI01000013">
    <property type="protein sequence ID" value="SHK03651.1"/>
    <property type="molecule type" value="Genomic_DNA"/>
</dbReference>
<evidence type="ECO:0000256" key="2">
    <source>
        <dbReference type="ARBA" id="ARBA00023125"/>
    </source>
</evidence>
<dbReference type="RefSeq" id="WP_072907338.1">
    <property type="nucleotide sequence ID" value="NZ_FRAI01000013.1"/>
</dbReference>
<dbReference type="GO" id="GO:0003677">
    <property type="term" value="F:DNA binding"/>
    <property type="evidence" value="ECO:0007669"/>
    <property type="project" value="UniProtKB-KW"/>
</dbReference>
<gene>
    <name evidence="5" type="ORF">SAMN02745227_01353</name>
</gene>
<dbReference type="OrthoDB" id="9790052at2"/>
<evidence type="ECO:0000256" key="3">
    <source>
        <dbReference type="ARBA" id="ARBA00023163"/>
    </source>
</evidence>
<keyword evidence="6" id="KW-1185">Reference proteome</keyword>
<evidence type="ECO:0000313" key="6">
    <source>
        <dbReference type="Proteomes" id="UP000243547"/>
    </source>
</evidence>
<keyword evidence="3" id="KW-0804">Transcription</keyword>
<keyword evidence="1" id="KW-0805">Transcription regulation</keyword>
<name>A0A1M6P6R1_9FIRM</name>
<dbReference type="Proteomes" id="UP000243547">
    <property type="component" value="Unassembled WGS sequence"/>
</dbReference>
<dbReference type="PRINTS" id="PR00598">
    <property type="entry name" value="HTHMARR"/>
</dbReference>
<dbReference type="InterPro" id="IPR036390">
    <property type="entry name" value="WH_DNA-bd_sf"/>
</dbReference>
<proteinExistence type="predicted"/>
<dbReference type="GO" id="GO:0003700">
    <property type="term" value="F:DNA-binding transcription factor activity"/>
    <property type="evidence" value="ECO:0007669"/>
    <property type="project" value="InterPro"/>
</dbReference>
<dbReference type="InterPro" id="IPR036388">
    <property type="entry name" value="WH-like_DNA-bd_sf"/>
</dbReference>
<feature type="domain" description="HTH marR-type" evidence="4">
    <location>
        <begin position="6"/>
        <end position="142"/>
    </location>
</feature>
<evidence type="ECO:0000256" key="1">
    <source>
        <dbReference type="ARBA" id="ARBA00023015"/>
    </source>
</evidence>
<protein>
    <submittedName>
        <fullName evidence="5">DNA-binding transcriptional regulator, MarR family</fullName>
    </submittedName>
</protein>
<dbReference type="AlphaFoldDB" id="A0A1M6P6R1"/>
<dbReference type="PANTHER" id="PTHR42756:SF1">
    <property type="entry name" value="TRANSCRIPTIONAL REPRESSOR OF EMRAB OPERON"/>
    <property type="match status" value="1"/>
</dbReference>